<evidence type="ECO:0000313" key="2">
    <source>
        <dbReference type="Proteomes" id="UP000516093"/>
    </source>
</evidence>
<accession>A0A7H0H1W8</accession>
<name>A0A7H0H1W8_9BACT</name>
<keyword evidence="1" id="KW-0614">Plasmid</keyword>
<dbReference type="KEGG" id="hqi:H9L05_22755"/>
<protein>
    <submittedName>
        <fullName evidence="1">Uncharacterized protein</fullName>
    </submittedName>
</protein>
<dbReference type="EMBL" id="CP060788">
    <property type="protein sequence ID" value="QNP54534.1"/>
    <property type="molecule type" value="Genomic_DNA"/>
</dbReference>
<evidence type="ECO:0000313" key="1">
    <source>
        <dbReference type="EMBL" id="QNP54534.1"/>
    </source>
</evidence>
<geneLocation type="plasmid" evidence="1 2">
    <name>p_unnamed4</name>
</geneLocation>
<dbReference type="Proteomes" id="UP000516093">
    <property type="component" value="Plasmid p_unnamed4"/>
</dbReference>
<dbReference type="RefSeq" id="WP_187734693.1">
    <property type="nucleotide sequence ID" value="NZ_BMFN01000008.1"/>
</dbReference>
<dbReference type="AlphaFoldDB" id="A0A7H0H1W8"/>
<organism evidence="1 2">
    <name type="scientific">Hymenobacter qilianensis</name>
    <dbReference type="NCBI Taxonomy" id="1385715"/>
    <lineage>
        <taxon>Bacteria</taxon>
        <taxon>Pseudomonadati</taxon>
        <taxon>Bacteroidota</taxon>
        <taxon>Cytophagia</taxon>
        <taxon>Cytophagales</taxon>
        <taxon>Hymenobacteraceae</taxon>
        <taxon>Hymenobacter</taxon>
    </lineage>
</organism>
<sequence length="130" mass="13977">MEPLEPAENLLPAAPSGVPEGVVNVDAWQRMQELKAHPLYSGPERIVQTSIEGLQSDGQTSTGNRKRKLVALPREEHQQIRALPAAGSGLARTLPARGGVDRYREALGPTLRAKDAGLPVGPSDRIKLCK</sequence>
<keyword evidence="2" id="KW-1185">Reference proteome</keyword>
<gene>
    <name evidence="1" type="ORF">H9L05_22755</name>
</gene>
<reference evidence="1 2" key="1">
    <citation type="submission" date="2020-08" db="EMBL/GenBank/DDBJ databases">
        <title>Genome sequence of Hymenobacter qilianensis JCM 19763T.</title>
        <authorList>
            <person name="Hyun D.-W."/>
            <person name="Bae J.-W."/>
        </authorList>
    </citation>
    <scope>NUCLEOTIDE SEQUENCE [LARGE SCALE GENOMIC DNA]</scope>
    <source>
        <strain evidence="1 2">JCM 19763</strain>
        <plasmid evidence="1 2">p_unnamed4</plasmid>
    </source>
</reference>
<proteinExistence type="predicted"/>